<feature type="compositionally biased region" description="Acidic residues" evidence="5">
    <location>
        <begin position="158"/>
        <end position="167"/>
    </location>
</feature>
<accession>A0A9Q0JMZ1</accession>
<evidence type="ECO:0000256" key="5">
    <source>
        <dbReference type="SAM" id="MobiDB-lite"/>
    </source>
</evidence>
<protein>
    <recommendedName>
        <fullName evidence="6">Response regulatory domain-containing protein</fullName>
    </recommendedName>
</protein>
<name>A0A9Q0JMZ1_9ROSI</name>
<dbReference type="OrthoDB" id="21225at2759"/>
<dbReference type="InterPro" id="IPR001789">
    <property type="entry name" value="Sig_transdc_resp-reg_receiver"/>
</dbReference>
<feature type="domain" description="Response regulatory" evidence="6">
    <location>
        <begin position="23"/>
        <end position="138"/>
    </location>
</feature>
<dbReference type="InterPro" id="IPR045279">
    <property type="entry name" value="ARR-like"/>
</dbReference>
<feature type="modified residue" description="4-aspartylphosphate" evidence="4">
    <location>
        <position position="74"/>
    </location>
</feature>
<dbReference type="GO" id="GO:0000160">
    <property type="term" value="P:phosphorelay signal transduction system"/>
    <property type="evidence" value="ECO:0007669"/>
    <property type="project" value="UniProtKB-KW"/>
</dbReference>
<feature type="compositionally biased region" description="Basic and acidic residues" evidence="5">
    <location>
        <begin position="176"/>
        <end position="192"/>
    </location>
</feature>
<dbReference type="InterPro" id="IPR011006">
    <property type="entry name" value="CheY-like_superfamily"/>
</dbReference>
<dbReference type="EMBL" id="JAKUCV010001102">
    <property type="protein sequence ID" value="KAJ4847678.1"/>
    <property type="molecule type" value="Genomic_DNA"/>
</dbReference>
<gene>
    <name evidence="7" type="ORF">Tsubulata_050525</name>
</gene>
<proteinExistence type="predicted"/>
<dbReference type="Gene3D" id="3.40.50.2300">
    <property type="match status" value="1"/>
</dbReference>
<dbReference type="Proteomes" id="UP001141552">
    <property type="component" value="Unassembled WGS sequence"/>
</dbReference>
<keyword evidence="1" id="KW-0902">Two-component regulatory system</keyword>
<reference evidence="7" key="1">
    <citation type="submission" date="2022-02" db="EMBL/GenBank/DDBJ databases">
        <authorList>
            <person name="Henning P.M."/>
            <person name="McCubbin A.G."/>
            <person name="Shore J.S."/>
        </authorList>
    </citation>
    <scope>NUCLEOTIDE SEQUENCE</scope>
    <source>
        <strain evidence="7">F60SS</strain>
        <tissue evidence="7">Leaves</tissue>
    </source>
</reference>
<keyword evidence="4" id="KW-0597">Phosphoprotein</keyword>
<dbReference type="PANTHER" id="PTHR43874">
    <property type="entry name" value="TWO-COMPONENT RESPONSE REGULATOR"/>
    <property type="match status" value="1"/>
</dbReference>
<feature type="region of interest" description="Disordered" evidence="5">
    <location>
        <begin position="148"/>
        <end position="196"/>
    </location>
</feature>
<sequence>MANDRAALVENNENAVPVIRSLKVLVVDSDSTTLAITSELLRSHGYTVITAGGGSEAIAIVRSKPSEVELILIDARLPDMDCLKLLKKIKRMSNFPVVVISSENNDNHMVRCLARGAQLYLVRPITSDEVKYLWQYSFVRKRSAAALAGQGQGGNGTDDGDQMENDSSDGGQSDNEDGKRKAIAKQKKDDNTKVAPKKQKLFWNHDLQQRFLAAVWLLGLDGNR</sequence>
<evidence type="ECO:0000256" key="4">
    <source>
        <dbReference type="PROSITE-ProRule" id="PRU00169"/>
    </source>
</evidence>
<reference evidence="7" key="2">
    <citation type="journal article" date="2023" name="Plants (Basel)">
        <title>Annotation of the Turnera subulata (Passifloraceae) Draft Genome Reveals the S-Locus Evolved after the Divergence of Turneroideae from Passifloroideae in a Stepwise Manner.</title>
        <authorList>
            <person name="Henning P.M."/>
            <person name="Roalson E.H."/>
            <person name="Mir W."/>
            <person name="McCubbin A.G."/>
            <person name="Shore J.S."/>
        </authorList>
    </citation>
    <scope>NUCLEOTIDE SEQUENCE</scope>
    <source>
        <strain evidence="7">F60SS</strain>
    </source>
</reference>
<evidence type="ECO:0000256" key="2">
    <source>
        <dbReference type="ARBA" id="ARBA00023015"/>
    </source>
</evidence>
<organism evidence="7 8">
    <name type="scientific">Turnera subulata</name>
    <dbReference type="NCBI Taxonomy" id="218843"/>
    <lineage>
        <taxon>Eukaryota</taxon>
        <taxon>Viridiplantae</taxon>
        <taxon>Streptophyta</taxon>
        <taxon>Embryophyta</taxon>
        <taxon>Tracheophyta</taxon>
        <taxon>Spermatophyta</taxon>
        <taxon>Magnoliopsida</taxon>
        <taxon>eudicotyledons</taxon>
        <taxon>Gunneridae</taxon>
        <taxon>Pentapetalae</taxon>
        <taxon>rosids</taxon>
        <taxon>fabids</taxon>
        <taxon>Malpighiales</taxon>
        <taxon>Passifloraceae</taxon>
        <taxon>Turnera</taxon>
    </lineage>
</organism>
<keyword evidence="8" id="KW-1185">Reference proteome</keyword>
<evidence type="ECO:0000313" key="8">
    <source>
        <dbReference type="Proteomes" id="UP001141552"/>
    </source>
</evidence>
<dbReference type="PROSITE" id="PS50110">
    <property type="entry name" value="RESPONSE_REGULATORY"/>
    <property type="match status" value="1"/>
</dbReference>
<evidence type="ECO:0000256" key="3">
    <source>
        <dbReference type="ARBA" id="ARBA00023163"/>
    </source>
</evidence>
<dbReference type="SMART" id="SM00448">
    <property type="entry name" value="REC"/>
    <property type="match status" value="1"/>
</dbReference>
<evidence type="ECO:0000313" key="7">
    <source>
        <dbReference type="EMBL" id="KAJ4847678.1"/>
    </source>
</evidence>
<evidence type="ECO:0000256" key="1">
    <source>
        <dbReference type="ARBA" id="ARBA00023012"/>
    </source>
</evidence>
<dbReference type="SUPFAM" id="SSF52172">
    <property type="entry name" value="CheY-like"/>
    <property type="match status" value="1"/>
</dbReference>
<dbReference type="AlphaFoldDB" id="A0A9Q0JMZ1"/>
<keyword evidence="3" id="KW-0804">Transcription</keyword>
<keyword evidence="2" id="KW-0805">Transcription regulation</keyword>
<comment type="caution">
    <text evidence="7">The sequence shown here is derived from an EMBL/GenBank/DDBJ whole genome shotgun (WGS) entry which is preliminary data.</text>
</comment>
<dbReference type="Pfam" id="PF00072">
    <property type="entry name" value="Response_reg"/>
    <property type="match status" value="1"/>
</dbReference>
<dbReference type="GO" id="GO:0009736">
    <property type="term" value="P:cytokinin-activated signaling pathway"/>
    <property type="evidence" value="ECO:0007669"/>
    <property type="project" value="InterPro"/>
</dbReference>
<dbReference type="PANTHER" id="PTHR43874:SF58">
    <property type="entry name" value="TWO-COMPONENT RESPONSE REGULATOR-LIKE APRR8-RELATED"/>
    <property type="match status" value="1"/>
</dbReference>
<evidence type="ECO:0000259" key="6">
    <source>
        <dbReference type="PROSITE" id="PS50110"/>
    </source>
</evidence>